<dbReference type="PANTHER" id="PTHR10815:SF5">
    <property type="entry name" value="METHYLATED-DNA--PROTEIN-CYSTEINE METHYLTRANSFERASE"/>
    <property type="match status" value="1"/>
</dbReference>
<evidence type="ECO:0000256" key="2">
    <source>
        <dbReference type="ARBA" id="ARBA00022603"/>
    </source>
</evidence>
<feature type="domain" description="Methylated-DNA-[protein]-cysteine S-methyltransferase DNA binding" evidence="7">
    <location>
        <begin position="62"/>
        <end position="117"/>
    </location>
</feature>
<dbReference type="InterPro" id="IPR036388">
    <property type="entry name" value="WH-like_DNA-bd_sf"/>
</dbReference>
<keyword evidence="5" id="KW-0234">DNA repair</keyword>
<dbReference type="InterPro" id="IPR036217">
    <property type="entry name" value="MethylDNA_cys_MeTrfase_DNAb"/>
</dbReference>
<evidence type="ECO:0000313" key="9">
    <source>
        <dbReference type="Proteomes" id="UP000461670"/>
    </source>
</evidence>
<dbReference type="SUPFAM" id="SSF46767">
    <property type="entry name" value="Methylated DNA-protein cysteine methyltransferase, C-terminal domain"/>
    <property type="match status" value="1"/>
</dbReference>
<dbReference type="PANTHER" id="PTHR10815">
    <property type="entry name" value="METHYLATED-DNA--PROTEIN-CYSTEINE METHYLTRANSFERASE"/>
    <property type="match status" value="1"/>
</dbReference>
<dbReference type="InterPro" id="IPR014048">
    <property type="entry name" value="MethylDNA_cys_MeTrfase_DNA-bd"/>
</dbReference>
<comment type="catalytic activity">
    <reaction evidence="1">
        <text>a 4-O-methyl-thymidine in DNA + L-cysteinyl-[protein] = a thymidine in DNA + S-methyl-L-cysteinyl-[protein]</text>
        <dbReference type="Rhea" id="RHEA:53428"/>
        <dbReference type="Rhea" id="RHEA-COMP:10131"/>
        <dbReference type="Rhea" id="RHEA-COMP:10132"/>
        <dbReference type="Rhea" id="RHEA-COMP:13555"/>
        <dbReference type="Rhea" id="RHEA-COMP:13556"/>
        <dbReference type="ChEBI" id="CHEBI:29950"/>
        <dbReference type="ChEBI" id="CHEBI:82612"/>
        <dbReference type="ChEBI" id="CHEBI:137386"/>
        <dbReference type="ChEBI" id="CHEBI:137387"/>
        <dbReference type="EC" id="2.1.1.63"/>
    </reaction>
</comment>
<sequence>MLAGACVRWSSSRAASACAACWRGTIRTTRWKKHRSPARRVGQDGAAPAAEAGLAGEIAAFQAAQRAGRLARAVGRANSLNPVSIIVPCHRVIGANGRLTGYAGGLARKQWLLVHERAVRDAATPRLEGY</sequence>
<reference evidence="9" key="1">
    <citation type="journal article" date="2020" name="MBio">
        <title>Horizontal gene transfer to a defensive symbiont with a reduced genome amongst a multipartite beetle microbiome.</title>
        <authorList>
            <person name="Waterworth S.C."/>
            <person name="Florez L.V."/>
            <person name="Rees E.R."/>
            <person name="Hertweck C."/>
            <person name="Kaltenpoth M."/>
            <person name="Kwan J.C."/>
        </authorList>
    </citation>
    <scope>NUCLEOTIDE SEQUENCE [LARGE SCALE GENOMIC DNA]</scope>
</reference>
<evidence type="ECO:0000256" key="4">
    <source>
        <dbReference type="ARBA" id="ARBA00022763"/>
    </source>
</evidence>
<dbReference type="GO" id="GO:0006281">
    <property type="term" value="P:DNA repair"/>
    <property type="evidence" value="ECO:0007669"/>
    <property type="project" value="UniProtKB-KW"/>
</dbReference>
<dbReference type="PROSITE" id="PS00374">
    <property type="entry name" value="MGMT"/>
    <property type="match status" value="1"/>
</dbReference>
<comment type="caution">
    <text evidence="8">The sequence shown here is derived from an EMBL/GenBank/DDBJ whole genome shotgun (WGS) entry which is preliminary data.</text>
</comment>
<gene>
    <name evidence="8" type="primary">ogt</name>
    <name evidence="8" type="ORF">GAK30_03063</name>
</gene>
<dbReference type="EMBL" id="WNDQ01000053">
    <property type="protein sequence ID" value="KAF1019544.1"/>
    <property type="molecule type" value="Genomic_DNA"/>
</dbReference>
<keyword evidence="4" id="KW-0227">DNA damage</keyword>
<dbReference type="Pfam" id="PF01035">
    <property type="entry name" value="DNA_binding_1"/>
    <property type="match status" value="1"/>
</dbReference>
<keyword evidence="3 8" id="KW-0808">Transferase</keyword>
<evidence type="ECO:0000259" key="7">
    <source>
        <dbReference type="Pfam" id="PF01035"/>
    </source>
</evidence>
<evidence type="ECO:0000256" key="6">
    <source>
        <dbReference type="ARBA" id="ARBA00049348"/>
    </source>
</evidence>
<evidence type="ECO:0000313" key="8">
    <source>
        <dbReference type="EMBL" id="KAF1019544.1"/>
    </source>
</evidence>
<dbReference type="NCBIfam" id="TIGR00589">
    <property type="entry name" value="ogt"/>
    <property type="match status" value="1"/>
</dbReference>
<dbReference type="GO" id="GO:0032259">
    <property type="term" value="P:methylation"/>
    <property type="evidence" value="ECO:0007669"/>
    <property type="project" value="UniProtKB-KW"/>
</dbReference>
<proteinExistence type="predicted"/>
<dbReference type="InterPro" id="IPR001497">
    <property type="entry name" value="MethylDNA_cys_MeTrfase_AS"/>
</dbReference>
<keyword evidence="2 8" id="KW-0489">Methyltransferase</keyword>
<evidence type="ECO:0000256" key="1">
    <source>
        <dbReference type="ARBA" id="ARBA00001286"/>
    </source>
</evidence>
<name>A0A7V8JP43_9BURK</name>
<organism evidence="8 9">
    <name type="scientific">Paracidovorax wautersii</name>
    <dbReference type="NCBI Taxonomy" id="1177982"/>
    <lineage>
        <taxon>Bacteria</taxon>
        <taxon>Pseudomonadati</taxon>
        <taxon>Pseudomonadota</taxon>
        <taxon>Betaproteobacteria</taxon>
        <taxon>Burkholderiales</taxon>
        <taxon>Comamonadaceae</taxon>
        <taxon>Paracidovorax</taxon>
    </lineage>
</organism>
<accession>A0A7V8JP43</accession>
<dbReference type="CDD" id="cd06445">
    <property type="entry name" value="ATase"/>
    <property type="match status" value="1"/>
</dbReference>
<evidence type="ECO:0000256" key="3">
    <source>
        <dbReference type="ARBA" id="ARBA00022679"/>
    </source>
</evidence>
<dbReference type="GO" id="GO:0003908">
    <property type="term" value="F:methylated-DNA-[protein]-cysteine S-methyltransferase activity"/>
    <property type="evidence" value="ECO:0007669"/>
    <property type="project" value="UniProtKB-EC"/>
</dbReference>
<dbReference type="Proteomes" id="UP000461670">
    <property type="component" value="Unassembled WGS sequence"/>
</dbReference>
<comment type="catalytic activity">
    <reaction evidence="6">
        <text>a 6-O-methyl-2'-deoxyguanosine in DNA + L-cysteinyl-[protein] = S-methyl-L-cysteinyl-[protein] + a 2'-deoxyguanosine in DNA</text>
        <dbReference type="Rhea" id="RHEA:24000"/>
        <dbReference type="Rhea" id="RHEA-COMP:10131"/>
        <dbReference type="Rhea" id="RHEA-COMP:10132"/>
        <dbReference type="Rhea" id="RHEA-COMP:11367"/>
        <dbReference type="Rhea" id="RHEA-COMP:11368"/>
        <dbReference type="ChEBI" id="CHEBI:29950"/>
        <dbReference type="ChEBI" id="CHEBI:82612"/>
        <dbReference type="ChEBI" id="CHEBI:85445"/>
        <dbReference type="ChEBI" id="CHEBI:85448"/>
        <dbReference type="EC" id="2.1.1.63"/>
    </reaction>
</comment>
<protein>
    <submittedName>
        <fullName evidence="8">Methylated-DNA--protein-cysteine methyltransferase</fullName>
    </submittedName>
</protein>
<dbReference type="Gene3D" id="1.10.10.10">
    <property type="entry name" value="Winged helix-like DNA-binding domain superfamily/Winged helix DNA-binding domain"/>
    <property type="match status" value="1"/>
</dbReference>
<dbReference type="AlphaFoldDB" id="A0A7V8JP43"/>
<evidence type="ECO:0000256" key="5">
    <source>
        <dbReference type="ARBA" id="ARBA00023204"/>
    </source>
</evidence>